<evidence type="ECO:0000256" key="3">
    <source>
        <dbReference type="ARBA" id="ARBA00023235"/>
    </source>
</evidence>
<comment type="subcellular location">
    <subcellularLocation>
        <location evidence="1">Peroxisome</location>
    </subcellularLocation>
</comment>
<sequence>SDEAKFGMFFIKMGVVPELASSHFLVQRMGFGRASEMCLTGRLYSGQEAFDQGLADRLVPHADLMTEAKTIASMMAANPAPHLRWVKELLSLNGSETDMRRVQQREGEALQKAYASNEHKEAVAAFLEKREPQFKRE</sequence>
<protein>
    <recommendedName>
        <fullName evidence="5">Enoyl-CoA hydratase</fullName>
    </recommendedName>
</protein>
<feature type="non-terminal residue" evidence="4">
    <location>
        <position position="1"/>
    </location>
</feature>
<evidence type="ECO:0000256" key="1">
    <source>
        <dbReference type="ARBA" id="ARBA00004275"/>
    </source>
</evidence>
<organism evidence="4">
    <name type="scientific">marine metagenome</name>
    <dbReference type="NCBI Taxonomy" id="408172"/>
    <lineage>
        <taxon>unclassified sequences</taxon>
        <taxon>metagenomes</taxon>
        <taxon>ecological metagenomes</taxon>
    </lineage>
</organism>
<evidence type="ECO:0000256" key="2">
    <source>
        <dbReference type="ARBA" id="ARBA00023140"/>
    </source>
</evidence>
<accession>A0A381P017</accession>
<dbReference type="Gene3D" id="3.90.226.10">
    <property type="entry name" value="2-enoyl-CoA Hydratase, Chain A, domain 1"/>
    <property type="match status" value="1"/>
</dbReference>
<dbReference type="GO" id="GO:0004165">
    <property type="term" value="F:delta(3)-delta(2)-enoyl-CoA isomerase activity"/>
    <property type="evidence" value="ECO:0007669"/>
    <property type="project" value="UniProtKB-ARBA"/>
</dbReference>
<dbReference type="Pfam" id="PF00378">
    <property type="entry name" value="ECH_1"/>
    <property type="match status" value="1"/>
</dbReference>
<evidence type="ECO:0008006" key="5">
    <source>
        <dbReference type="Google" id="ProtNLM"/>
    </source>
</evidence>
<gene>
    <name evidence="4" type="ORF">METZ01_LOCUS13110</name>
</gene>
<keyword evidence="3" id="KW-0413">Isomerase</keyword>
<dbReference type="PANTHER" id="PTHR43684:SF1">
    <property type="entry name" value="ENOYL-COA DELTA ISOMERASE 2"/>
    <property type="match status" value="1"/>
</dbReference>
<dbReference type="AlphaFoldDB" id="A0A381P017"/>
<dbReference type="EMBL" id="UINC01000730">
    <property type="protein sequence ID" value="SUZ60256.1"/>
    <property type="molecule type" value="Genomic_DNA"/>
</dbReference>
<keyword evidence="2" id="KW-0576">Peroxisome</keyword>
<reference evidence="4" key="1">
    <citation type="submission" date="2018-05" db="EMBL/GenBank/DDBJ databases">
        <authorList>
            <person name="Lanie J.A."/>
            <person name="Ng W.-L."/>
            <person name="Kazmierczak K.M."/>
            <person name="Andrzejewski T.M."/>
            <person name="Davidsen T.M."/>
            <person name="Wayne K.J."/>
            <person name="Tettelin H."/>
            <person name="Glass J.I."/>
            <person name="Rusch D."/>
            <person name="Podicherti R."/>
            <person name="Tsui H.-C.T."/>
            <person name="Winkler M.E."/>
        </authorList>
    </citation>
    <scope>NUCLEOTIDE SEQUENCE</scope>
</reference>
<dbReference type="InterPro" id="IPR001753">
    <property type="entry name" value="Enoyl-CoA_hydra/iso"/>
</dbReference>
<dbReference type="PANTHER" id="PTHR43684">
    <property type="match status" value="1"/>
</dbReference>
<evidence type="ECO:0000313" key="4">
    <source>
        <dbReference type="EMBL" id="SUZ60256.1"/>
    </source>
</evidence>
<dbReference type="InterPro" id="IPR029045">
    <property type="entry name" value="ClpP/crotonase-like_dom_sf"/>
</dbReference>
<dbReference type="InterPro" id="IPR051053">
    <property type="entry name" value="ECH/Chromodomain_protein"/>
</dbReference>
<dbReference type="SUPFAM" id="SSF52096">
    <property type="entry name" value="ClpP/crotonase"/>
    <property type="match status" value="1"/>
</dbReference>
<name>A0A381P017_9ZZZZ</name>
<dbReference type="GO" id="GO:0005777">
    <property type="term" value="C:peroxisome"/>
    <property type="evidence" value="ECO:0007669"/>
    <property type="project" value="UniProtKB-SubCell"/>
</dbReference>
<proteinExistence type="predicted"/>
<dbReference type="CDD" id="cd06558">
    <property type="entry name" value="crotonase-like"/>
    <property type="match status" value="1"/>
</dbReference>